<keyword evidence="2 4" id="KW-0863">Zinc-finger</keyword>
<dbReference type="GO" id="GO:0008270">
    <property type="term" value="F:zinc ion binding"/>
    <property type="evidence" value="ECO:0007669"/>
    <property type="project" value="UniProtKB-KW"/>
</dbReference>
<dbReference type="Pfam" id="PF13639">
    <property type="entry name" value="zf-RING_2"/>
    <property type="match status" value="1"/>
</dbReference>
<comment type="caution">
    <text evidence="6">The sequence shown here is derived from an EMBL/GenBank/DDBJ whole genome shotgun (WGS) entry which is preliminary data.</text>
</comment>
<dbReference type="Gene3D" id="3.30.40.10">
    <property type="entry name" value="Zinc/RING finger domain, C3HC4 (zinc finger)"/>
    <property type="match status" value="1"/>
</dbReference>
<dbReference type="EMBL" id="JARKIK010000012">
    <property type="protein sequence ID" value="KAK8748450.1"/>
    <property type="molecule type" value="Genomic_DNA"/>
</dbReference>
<evidence type="ECO:0000256" key="1">
    <source>
        <dbReference type="ARBA" id="ARBA00022723"/>
    </source>
</evidence>
<dbReference type="PANTHER" id="PTHR47156">
    <property type="entry name" value="PROTEIN CBG20824"/>
    <property type="match status" value="1"/>
</dbReference>
<keyword evidence="1" id="KW-0479">Metal-binding</keyword>
<dbReference type="PANTHER" id="PTHR47156:SF10">
    <property type="entry name" value="E3 UBIQUITIN-PROTEIN LIGASE TRIM-21-RELATED"/>
    <property type="match status" value="1"/>
</dbReference>
<dbReference type="SMART" id="SM00184">
    <property type="entry name" value="RING"/>
    <property type="match status" value="1"/>
</dbReference>
<feature type="domain" description="RING-type" evidence="5">
    <location>
        <begin position="30"/>
        <end position="72"/>
    </location>
</feature>
<evidence type="ECO:0000256" key="2">
    <source>
        <dbReference type="ARBA" id="ARBA00022771"/>
    </source>
</evidence>
<dbReference type="PROSITE" id="PS50089">
    <property type="entry name" value="ZF_RING_2"/>
    <property type="match status" value="1"/>
</dbReference>
<accession>A0AAW0Y6N9</accession>
<reference evidence="6" key="2">
    <citation type="submission" date="2024-01" db="EMBL/GenBank/DDBJ databases">
        <authorList>
            <person name="He J."/>
            <person name="Wang M."/>
            <person name="Zheng J."/>
            <person name="Liu Z."/>
        </authorList>
    </citation>
    <scope>NUCLEOTIDE SEQUENCE</scope>
    <source>
        <strain evidence="6">ZL_2023a</strain>
        <tissue evidence="6">Muscle</tissue>
    </source>
</reference>
<evidence type="ECO:0000313" key="7">
    <source>
        <dbReference type="Proteomes" id="UP001445076"/>
    </source>
</evidence>
<dbReference type="PROSITE" id="PS00518">
    <property type="entry name" value="ZF_RING_1"/>
    <property type="match status" value="1"/>
</dbReference>
<protein>
    <recommendedName>
        <fullName evidence="5">RING-type domain-containing protein</fullName>
    </recommendedName>
</protein>
<keyword evidence="3" id="KW-0862">Zinc</keyword>
<dbReference type="AlphaFoldDB" id="A0AAW0Y6N9"/>
<proteinExistence type="predicted"/>
<dbReference type="InterPro" id="IPR017907">
    <property type="entry name" value="Znf_RING_CS"/>
</dbReference>
<dbReference type="SUPFAM" id="SSF57850">
    <property type="entry name" value="RING/U-box"/>
    <property type="match status" value="1"/>
</dbReference>
<dbReference type="InterPro" id="IPR013083">
    <property type="entry name" value="Znf_RING/FYVE/PHD"/>
</dbReference>
<sequence length="195" mass="21938">MSLYPTLPDDTSVLRESKSCEASHSLLPTCSVCLDEFCEKRLPKYLTCHHTFCDECIHQLLKFGKIECPLCRKITQVTSADVLQTNNDVLTMANYGNLFVNLWCHDCQDIPKATCMTHNVSNRSATSCATIGQQVDRTVEAWTPSVMRLVETTQGWALIAVDATYSTITSISEYVTPLTSYITDWFNSFMENTNP</sequence>
<evidence type="ECO:0000259" key="5">
    <source>
        <dbReference type="PROSITE" id="PS50089"/>
    </source>
</evidence>
<keyword evidence="7" id="KW-1185">Reference proteome</keyword>
<dbReference type="Proteomes" id="UP001445076">
    <property type="component" value="Unassembled WGS sequence"/>
</dbReference>
<evidence type="ECO:0000256" key="3">
    <source>
        <dbReference type="ARBA" id="ARBA00022833"/>
    </source>
</evidence>
<reference evidence="6 7" key="1">
    <citation type="journal article" date="2024" name="BMC Genomics">
        <title>Genome assembly of redclaw crayfish (Cherax quadricarinatus) provides insights into its immune adaptation and hypoxia tolerance.</title>
        <authorList>
            <person name="Liu Z."/>
            <person name="Zheng J."/>
            <person name="Li H."/>
            <person name="Fang K."/>
            <person name="Wang S."/>
            <person name="He J."/>
            <person name="Zhou D."/>
            <person name="Weng S."/>
            <person name="Chi M."/>
            <person name="Gu Z."/>
            <person name="He J."/>
            <person name="Li F."/>
            <person name="Wang M."/>
        </authorList>
    </citation>
    <scope>NUCLEOTIDE SEQUENCE [LARGE SCALE GENOMIC DNA]</scope>
    <source>
        <strain evidence="6">ZL_2023a</strain>
    </source>
</reference>
<dbReference type="EMBL" id="JARKIK010000012">
    <property type="protein sequence ID" value="KAK8748449.1"/>
    <property type="molecule type" value="Genomic_DNA"/>
</dbReference>
<dbReference type="InterPro" id="IPR052667">
    <property type="entry name" value="E3_ubiquitin-ligase_RING"/>
</dbReference>
<evidence type="ECO:0000256" key="4">
    <source>
        <dbReference type="PROSITE-ProRule" id="PRU00175"/>
    </source>
</evidence>
<gene>
    <name evidence="6" type="ORF">OTU49_016153</name>
</gene>
<dbReference type="EMBL" id="JARKIK010000012">
    <property type="protein sequence ID" value="KAK8748452.1"/>
    <property type="molecule type" value="Genomic_DNA"/>
</dbReference>
<organism evidence="6 7">
    <name type="scientific">Cherax quadricarinatus</name>
    <name type="common">Australian red claw crayfish</name>
    <dbReference type="NCBI Taxonomy" id="27406"/>
    <lineage>
        <taxon>Eukaryota</taxon>
        <taxon>Metazoa</taxon>
        <taxon>Ecdysozoa</taxon>
        <taxon>Arthropoda</taxon>
        <taxon>Crustacea</taxon>
        <taxon>Multicrustacea</taxon>
        <taxon>Malacostraca</taxon>
        <taxon>Eumalacostraca</taxon>
        <taxon>Eucarida</taxon>
        <taxon>Decapoda</taxon>
        <taxon>Pleocyemata</taxon>
        <taxon>Astacidea</taxon>
        <taxon>Parastacoidea</taxon>
        <taxon>Parastacidae</taxon>
        <taxon>Cherax</taxon>
    </lineage>
</organism>
<name>A0AAW0Y6N9_CHEQU</name>
<evidence type="ECO:0000313" key="6">
    <source>
        <dbReference type="EMBL" id="KAK8748449.1"/>
    </source>
</evidence>
<dbReference type="InterPro" id="IPR001841">
    <property type="entry name" value="Znf_RING"/>
</dbReference>